<dbReference type="PANTHER" id="PTHR30457">
    <property type="entry name" value="5'-NUCLEOTIDASE SURE"/>
    <property type="match status" value="1"/>
</dbReference>
<dbReference type="GO" id="GO:0046872">
    <property type="term" value="F:metal ion binding"/>
    <property type="evidence" value="ECO:0007669"/>
    <property type="project" value="UniProtKB-KW"/>
</dbReference>
<keyword evidence="4" id="KW-0479">Metal-binding</keyword>
<feature type="domain" description="Survival protein SurE-like phosphatase/nucleotidase" evidence="6">
    <location>
        <begin position="3"/>
        <end position="172"/>
    </location>
</feature>
<dbReference type="InterPro" id="IPR030048">
    <property type="entry name" value="SurE"/>
</dbReference>
<dbReference type="NCBIfam" id="TIGR00087">
    <property type="entry name" value="surE"/>
    <property type="match status" value="1"/>
</dbReference>
<dbReference type="AlphaFoldDB" id="A0A518DW34"/>
<dbReference type="OrthoDB" id="9780815at2"/>
<evidence type="ECO:0000259" key="6">
    <source>
        <dbReference type="Pfam" id="PF01975"/>
    </source>
</evidence>
<dbReference type="SUPFAM" id="SSF64167">
    <property type="entry name" value="SurE-like"/>
    <property type="match status" value="1"/>
</dbReference>
<dbReference type="InterPro" id="IPR002828">
    <property type="entry name" value="SurE-like_Pase/nucleotidase"/>
</dbReference>
<protein>
    <recommendedName>
        <fullName evidence="3">5'-nucleotidase</fullName>
        <ecNumber evidence="3">3.1.3.5</ecNumber>
    </recommendedName>
</protein>
<organism evidence="7 8">
    <name type="scientific">Lignipirellula cremea</name>
    <dbReference type="NCBI Taxonomy" id="2528010"/>
    <lineage>
        <taxon>Bacteria</taxon>
        <taxon>Pseudomonadati</taxon>
        <taxon>Planctomycetota</taxon>
        <taxon>Planctomycetia</taxon>
        <taxon>Pirellulales</taxon>
        <taxon>Pirellulaceae</taxon>
        <taxon>Lignipirellula</taxon>
    </lineage>
</organism>
<evidence type="ECO:0000256" key="3">
    <source>
        <dbReference type="ARBA" id="ARBA00012643"/>
    </source>
</evidence>
<dbReference type="Gene3D" id="3.40.1210.10">
    <property type="entry name" value="Survival protein SurE-like phosphatase/nucleotidase"/>
    <property type="match status" value="1"/>
</dbReference>
<keyword evidence="5 7" id="KW-0378">Hydrolase</keyword>
<dbReference type="PANTHER" id="PTHR30457:SF0">
    <property type="entry name" value="PHOSPHATASE, PUTATIVE (AFU_ORTHOLOGUE AFUA_4G01070)-RELATED"/>
    <property type="match status" value="1"/>
</dbReference>
<evidence type="ECO:0000256" key="4">
    <source>
        <dbReference type="ARBA" id="ARBA00022723"/>
    </source>
</evidence>
<proteinExistence type="inferred from homology"/>
<dbReference type="GO" id="GO:0008253">
    <property type="term" value="F:5'-nucleotidase activity"/>
    <property type="evidence" value="ECO:0007669"/>
    <property type="project" value="UniProtKB-EC"/>
</dbReference>
<dbReference type="Pfam" id="PF01975">
    <property type="entry name" value="SurE"/>
    <property type="match status" value="1"/>
</dbReference>
<reference evidence="7 8" key="1">
    <citation type="submission" date="2019-02" db="EMBL/GenBank/DDBJ databases">
        <title>Deep-cultivation of Planctomycetes and their phenomic and genomic characterization uncovers novel biology.</title>
        <authorList>
            <person name="Wiegand S."/>
            <person name="Jogler M."/>
            <person name="Boedeker C."/>
            <person name="Pinto D."/>
            <person name="Vollmers J."/>
            <person name="Rivas-Marin E."/>
            <person name="Kohn T."/>
            <person name="Peeters S.H."/>
            <person name="Heuer A."/>
            <person name="Rast P."/>
            <person name="Oberbeckmann S."/>
            <person name="Bunk B."/>
            <person name="Jeske O."/>
            <person name="Meyerdierks A."/>
            <person name="Storesund J.E."/>
            <person name="Kallscheuer N."/>
            <person name="Luecker S."/>
            <person name="Lage O.M."/>
            <person name="Pohl T."/>
            <person name="Merkel B.J."/>
            <person name="Hornburger P."/>
            <person name="Mueller R.-W."/>
            <person name="Bruemmer F."/>
            <person name="Labrenz M."/>
            <person name="Spormann A.M."/>
            <person name="Op den Camp H."/>
            <person name="Overmann J."/>
            <person name="Amann R."/>
            <person name="Jetten M.S.M."/>
            <person name="Mascher T."/>
            <person name="Medema M.H."/>
            <person name="Devos D.P."/>
            <person name="Kaster A.-K."/>
            <person name="Ovreas L."/>
            <person name="Rohde M."/>
            <person name="Galperin M.Y."/>
            <person name="Jogler C."/>
        </authorList>
    </citation>
    <scope>NUCLEOTIDE SEQUENCE [LARGE SCALE GENOMIC DNA]</scope>
    <source>
        <strain evidence="7 8">Pla85_3_4</strain>
    </source>
</reference>
<dbReference type="KEGG" id="lcre:Pla8534_38660"/>
<evidence type="ECO:0000256" key="5">
    <source>
        <dbReference type="ARBA" id="ARBA00022801"/>
    </source>
</evidence>
<name>A0A518DW34_9BACT</name>
<dbReference type="EMBL" id="CP036433">
    <property type="protein sequence ID" value="QDU96047.1"/>
    <property type="molecule type" value="Genomic_DNA"/>
</dbReference>
<dbReference type="InterPro" id="IPR036523">
    <property type="entry name" value="SurE-like_sf"/>
</dbReference>
<accession>A0A518DW34</accession>
<evidence type="ECO:0000256" key="1">
    <source>
        <dbReference type="ARBA" id="ARBA00000815"/>
    </source>
</evidence>
<dbReference type="RefSeq" id="WP_145054723.1">
    <property type="nucleotide sequence ID" value="NZ_CP036433.1"/>
</dbReference>
<sequence>MKILITNDDGIDAAGIASLYAAALPLGEVTVAAPARPFSGCGHQTTTHETIAVSEIRPGWFRIDGTPADCVRIALRELAADADYVLSGINEGANLGVDIYMSGTVAAAREAAFFGKPALAISQFRERGAERRWSHSERLSALVLQRLLPVKISAGRFWNVNLPDNLNDDQAAEAMAVEQMVVTHVERAPLPVEFIRTPDGFRYSGLYHERLRSTGSDVDACFSGKIALTLLGEDLED</sequence>
<evidence type="ECO:0000313" key="8">
    <source>
        <dbReference type="Proteomes" id="UP000317648"/>
    </source>
</evidence>
<comment type="similarity">
    <text evidence="2">Belongs to the SurE nucleotidase family.</text>
</comment>
<dbReference type="EC" id="3.1.3.5" evidence="3"/>
<comment type="catalytic activity">
    <reaction evidence="1">
        <text>a ribonucleoside 5'-phosphate + H2O = a ribonucleoside + phosphate</text>
        <dbReference type="Rhea" id="RHEA:12484"/>
        <dbReference type="ChEBI" id="CHEBI:15377"/>
        <dbReference type="ChEBI" id="CHEBI:18254"/>
        <dbReference type="ChEBI" id="CHEBI:43474"/>
        <dbReference type="ChEBI" id="CHEBI:58043"/>
        <dbReference type="EC" id="3.1.3.5"/>
    </reaction>
</comment>
<keyword evidence="8" id="KW-1185">Reference proteome</keyword>
<gene>
    <name evidence="7" type="primary">surE_2</name>
    <name evidence="7" type="ORF">Pla8534_38660</name>
</gene>
<dbReference type="NCBIfam" id="NF001493">
    <property type="entry name" value="PRK00346.2-3"/>
    <property type="match status" value="1"/>
</dbReference>
<dbReference type="Proteomes" id="UP000317648">
    <property type="component" value="Chromosome"/>
</dbReference>
<evidence type="ECO:0000256" key="2">
    <source>
        <dbReference type="ARBA" id="ARBA00011062"/>
    </source>
</evidence>
<evidence type="ECO:0000313" key="7">
    <source>
        <dbReference type="EMBL" id="QDU96047.1"/>
    </source>
</evidence>